<protein>
    <submittedName>
        <fullName evidence="3">Uncharacterized protein</fullName>
    </submittedName>
</protein>
<name>A0AAD2HQP5_9AGAR</name>
<comment type="caution">
    <text evidence="3">The sequence shown here is derived from an EMBL/GenBank/DDBJ whole genome shotgun (WGS) entry which is preliminary data.</text>
</comment>
<organism evidence="3 4">
    <name type="scientific">Mycena citricolor</name>
    <dbReference type="NCBI Taxonomy" id="2018698"/>
    <lineage>
        <taxon>Eukaryota</taxon>
        <taxon>Fungi</taxon>
        <taxon>Dikarya</taxon>
        <taxon>Basidiomycota</taxon>
        <taxon>Agaricomycotina</taxon>
        <taxon>Agaricomycetes</taxon>
        <taxon>Agaricomycetidae</taxon>
        <taxon>Agaricales</taxon>
        <taxon>Marasmiineae</taxon>
        <taxon>Mycenaceae</taxon>
        <taxon>Mycena</taxon>
    </lineage>
</organism>
<keyword evidence="4" id="KW-1185">Reference proteome</keyword>
<feature type="transmembrane region" description="Helical" evidence="2">
    <location>
        <begin position="25"/>
        <end position="45"/>
    </location>
</feature>
<dbReference type="AlphaFoldDB" id="A0AAD2HQP5"/>
<evidence type="ECO:0000313" key="3">
    <source>
        <dbReference type="EMBL" id="CAK5279274.1"/>
    </source>
</evidence>
<evidence type="ECO:0000256" key="1">
    <source>
        <dbReference type="SAM" id="MobiDB-lite"/>
    </source>
</evidence>
<evidence type="ECO:0000313" key="4">
    <source>
        <dbReference type="Proteomes" id="UP001295794"/>
    </source>
</evidence>
<accession>A0AAD2HQP5</accession>
<evidence type="ECO:0000256" key="2">
    <source>
        <dbReference type="SAM" id="Phobius"/>
    </source>
</evidence>
<feature type="region of interest" description="Disordered" evidence="1">
    <location>
        <begin position="58"/>
        <end position="92"/>
    </location>
</feature>
<reference evidence="3" key="1">
    <citation type="submission" date="2023-11" db="EMBL/GenBank/DDBJ databases">
        <authorList>
            <person name="De Vega J J."/>
            <person name="De Vega J J."/>
        </authorList>
    </citation>
    <scope>NUCLEOTIDE SEQUENCE</scope>
</reference>
<keyword evidence="2" id="KW-0472">Membrane</keyword>
<gene>
    <name evidence="3" type="ORF">MYCIT1_LOCUS29203</name>
</gene>
<proteinExistence type="predicted"/>
<dbReference type="Proteomes" id="UP001295794">
    <property type="component" value="Unassembled WGS sequence"/>
</dbReference>
<keyword evidence="2" id="KW-1133">Transmembrane helix</keyword>
<sequence length="114" mass="12597">MDLAVRLLPIHRTSLVPPGQPPAMIGLRSILTLSVVVLFGMMAMARPVSTASKRALKQYNPRDAPTRVQRGHTQPSGYYGRRDEAAARPHPSKCFTPLEAISWVLTVLSSRSYK</sequence>
<keyword evidence="2" id="KW-0812">Transmembrane</keyword>
<dbReference type="EMBL" id="CAVNYO010000436">
    <property type="protein sequence ID" value="CAK5279274.1"/>
    <property type="molecule type" value="Genomic_DNA"/>
</dbReference>